<proteinExistence type="predicted"/>
<dbReference type="EMBL" id="CP053069">
    <property type="protein sequence ID" value="QJR11157.1"/>
    <property type="molecule type" value="Genomic_DNA"/>
</dbReference>
<dbReference type="AlphaFoldDB" id="A0A6M4H022"/>
<organism evidence="1 2">
    <name type="scientific">Usitatibacter rugosus</name>
    <dbReference type="NCBI Taxonomy" id="2732067"/>
    <lineage>
        <taxon>Bacteria</taxon>
        <taxon>Pseudomonadati</taxon>
        <taxon>Pseudomonadota</taxon>
        <taxon>Betaproteobacteria</taxon>
        <taxon>Nitrosomonadales</taxon>
        <taxon>Usitatibacteraceae</taxon>
        <taxon>Usitatibacter</taxon>
    </lineage>
</organism>
<sequence length="493" mass="53838">MNTPTFTSLMSVDAQKASIERHLSELRETLKGTFTEAALTGYYGLHADVDGLIGKIKRRLLGSALAWNAEEKEASAWIYYTSRRMAKLGQRLLESIDRKFDTPDGRTLDVAALALLYLGESVKCEVNVGRQDPYDYRGTHAIMSLALATGRQGDERRFAFDGRPVASSIEGLYFRALLLAKFSTGNLNAKQIEIFDACLWLWMPVLRAVRESPSASALRADLDSGDGLRRGPRHLGAELSLYLPPEPIEAAYRSALKEFHAGRIIPSEGFTAEFGIEEHVAVLDVVRQGLLDSRSVLTPRAERRAAGFEAEAFVGLAEIMARGFGDVAQFLSAERSIRWVDVSDTGLGASWRLGDCGEISVGDLVGIRRSAADPLIVGRVVRSVPAAEGGRTEIGVSIVTQAARRVSISRPSGHEVPGAIDVLYVPGTDGSGRHDAYLIPDRLYRDAGPFEALVDGDTYEFRFNRMRERGHGWALAGVEITGVRRATVSVGEL</sequence>
<evidence type="ECO:0000313" key="1">
    <source>
        <dbReference type="EMBL" id="QJR11157.1"/>
    </source>
</evidence>
<accession>A0A6M4H022</accession>
<dbReference type="Proteomes" id="UP000501534">
    <property type="component" value="Chromosome"/>
</dbReference>
<gene>
    <name evidence="1" type="ORF">DSM104443_02229</name>
</gene>
<reference evidence="1 2" key="1">
    <citation type="submission" date="2020-04" db="EMBL/GenBank/DDBJ databases">
        <title>Usitatibacter rugosus gen. nov., sp. nov. and Usitatibacter palustris sp. nov., novel members of Usitatibacteraceae fam. nov. within the order Nitrosomonadales isolated from soil.</title>
        <authorList>
            <person name="Huber K.J."/>
            <person name="Neumann-Schaal M."/>
            <person name="Geppert A."/>
            <person name="Luckner M."/>
            <person name="Wanner G."/>
            <person name="Overmann J."/>
        </authorList>
    </citation>
    <scope>NUCLEOTIDE SEQUENCE [LARGE SCALE GENOMIC DNA]</scope>
    <source>
        <strain evidence="1 2">0125_3</strain>
    </source>
</reference>
<keyword evidence="2" id="KW-1185">Reference proteome</keyword>
<protein>
    <submittedName>
        <fullName evidence="1">Uncharacterized protein</fullName>
    </submittedName>
</protein>
<evidence type="ECO:0000313" key="2">
    <source>
        <dbReference type="Proteomes" id="UP000501534"/>
    </source>
</evidence>
<dbReference type="KEGG" id="uru:DSM104443_02229"/>
<name>A0A6M4H022_9PROT</name>
<dbReference type="RefSeq" id="WP_171092261.1">
    <property type="nucleotide sequence ID" value="NZ_CP053069.1"/>
</dbReference>